<dbReference type="GO" id="GO:0033281">
    <property type="term" value="C:TAT protein transport complex"/>
    <property type="evidence" value="ECO:0007669"/>
    <property type="project" value="UniProtKB-UniRule"/>
</dbReference>
<dbReference type="KEGG" id="fpal:HYN49_01495"/>
<evidence type="ECO:0000256" key="2">
    <source>
        <dbReference type="ARBA" id="ARBA00022448"/>
    </source>
</evidence>
<dbReference type="EMBL" id="CP029187">
    <property type="protein sequence ID" value="AWI24670.1"/>
    <property type="molecule type" value="Genomic_DNA"/>
</dbReference>
<dbReference type="PRINTS" id="PR01506">
    <property type="entry name" value="TATBPROTEIN"/>
</dbReference>
<evidence type="ECO:0000256" key="7">
    <source>
        <dbReference type="ARBA" id="ARBA00023010"/>
    </source>
</evidence>
<protein>
    <recommendedName>
        <fullName evidence="9">Sec-independent protein translocase protein TatA</fullName>
    </recommendedName>
</protein>
<keyword evidence="6 9" id="KW-1133">Transmembrane helix</keyword>
<keyword evidence="7 9" id="KW-0811">Translocation</keyword>
<dbReference type="Proteomes" id="UP000244937">
    <property type="component" value="Chromosome"/>
</dbReference>
<evidence type="ECO:0000256" key="9">
    <source>
        <dbReference type="HAMAP-Rule" id="MF_00236"/>
    </source>
</evidence>
<dbReference type="PANTHER" id="PTHR42982:SF1">
    <property type="entry name" value="SEC-INDEPENDENT PROTEIN TRANSLOCASE PROTEIN TATA"/>
    <property type="match status" value="1"/>
</dbReference>
<sequence length="124" mass="13492">MFGIGGGEMIFIIFIALMLFGTDKLPEIARGLGKGMAQLRNATNEIKNEIRKGAEEHGLDQKSLTSGFTDEIDNVKQGFNKMVDKQTPESPLNMNDVTSDITSEINKAKEALDDITGSGSIKRS</sequence>
<keyword evidence="5 9" id="KW-0653">Protein transport</keyword>
<evidence type="ECO:0000256" key="4">
    <source>
        <dbReference type="ARBA" id="ARBA00022692"/>
    </source>
</evidence>
<name>A0A2S1SE47_9FLAO</name>
<evidence type="ECO:0000256" key="5">
    <source>
        <dbReference type="ARBA" id="ARBA00022927"/>
    </source>
</evidence>
<evidence type="ECO:0000313" key="10">
    <source>
        <dbReference type="EMBL" id="AWI24670.1"/>
    </source>
</evidence>
<evidence type="ECO:0000256" key="6">
    <source>
        <dbReference type="ARBA" id="ARBA00022989"/>
    </source>
</evidence>
<evidence type="ECO:0000256" key="8">
    <source>
        <dbReference type="ARBA" id="ARBA00023136"/>
    </source>
</evidence>
<evidence type="ECO:0000313" key="11">
    <source>
        <dbReference type="Proteomes" id="UP000244937"/>
    </source>
</evidence>
<dbReference type="Pfam" id="PF02416">
    <property type="entry name" value="TatA_B_E"/>
    <property type="match status" value="1"/>
</dbReference>
<proteinExistence type="inferred from homology"/>
<dbReference type="InterPro" id="IPR006312">
    <property type="entry name" value="TatA/E"/>
</dbReference>
<dbReference type="OrthoDB" id="1525160at2"/>
<comment type="similarity">
    <text evidence="9">Belongs to the TatA/E family.</text>
</comment>
<evidence type="ECO:0000256" key="3">
    <source>
        <dbReference type="ARBA" id="ARBA00022475"/>
    </source>
</evidence>
<dbReference type="PANTHER" id="PTHR42982">
    <property type="entry name" value="SEC-INDEPENDENT PROTEIN TRANSLOCASE PROTEIN TATA"/>
    <property type="match status" value="1"/>
</dbReference>
<dbReference type="RefSeq" id="WP_108902468.1">
    <property type="nucleotide sequence ID" value="NZ_CP029187.1"/>
</dbReference>
<dbReference type="HAMAP" id="MF_00236">
    <property type="entry name" value="TatA_E"/>
    <property type="match status" value="1"/>
</dbReference>
<accession>A0A2S1SE47</accession>
<dbReference type="GO" id="GO:0043953">
    <property type="term" value="P:protein transport by the Tat complex"/>
    <property type="evidence" value="ECO:0007669"/>
    <property type="project" value="UniProtKB-UniRule"/>
</dbReference>
<keyword evidence="2 9" id="KW-0813">Transport</keyword>
<dbReference type="AlphaFoldDB" id="A0A2S1SE47"/>
<dbReference type="Gene3D" id="1.20.5.3310">
    <property type="match status" value="1"/>
</dbReference>
<feature type="transmembrane region" description="Helical" evidence="9">
    <location>
        <begin position="6"/>
        <end position="22"/>
    </location>
</feature>
<comment type="subunit">
    <text evidence="9">Forms a complex with TatC.</text>
</comment>
<dbReference type="InterPro" id="IPR003369">
    <property type="entry name" value="TatA/B/E"/>
</dbReference>
<reference evidence="10 11" key="1">
    <citation type="submission" date="2018-05" db="EMBL/GenBank/DDBJ databases">
        <title>Genome sequencing of Flavobacterium sp. HYN0049.</title>
        <authorList>
            <person name="Yi H."/>
            <person name="Baek C."/>
        </authorList>
    </citation>
    <scope>NUCLEOTIDE SEQUENCE [LARGE SCALE GENOMIC DNA]</scope>
    <source>
        <strain evidence="10 11">HYN0049</strain>
    </source>
</reference>
<keyword evidence="4 9" id="KW-0812">Transmembrane</keyword>
<keyword evidence="8 9" id="KW-0472">Membrane</keyword>
<evidence type="ECO:0000256" key="1">
    <source>
        <dbReference type="ARBA" id="ARBA00004162"/>
    </source>
</evidence>
<keyword evidence="11" id="KW-1185">Reference proteome</keyword>
<comment type="function">
    <text evidence="9">Part of the twin-arginine translocation (Tat) system that transports large folded proteins containing a characteristic twin-arginine motif in their signal peptide across membranes. TatA could form the protein-conducting channel of the Tat system.</text>
</comment>
<keyword evidence="3 9" id="KW-1003">Cell membrane</keyword>
<organism evidence="10 11">
    <name type="scientific">Flavobacterium pallidum</name>
    <dbReference type="NCBI Taxonomy" id="2172098"/>
    <lineage>
        <taxon>Bacteria</taxon>
        <taxon>Pseudomonadati</taxon>
        <taxon>Bacteroidota</taxon>
        <taxon>Flavobacteriia</taxon>
        <taxon>Flavobacteriales</taxon>
        <taxon>Flavobacteriaceae</taxon>
        <taxon>Flavobacterium</taxon>
    </lineage>
</organism>
<gene>
    <name evidence="9" type="primary">tatA</name>
    <name evidence="10" type="ORF">HYN49_01495</name>
</gene>
<comment type="subcellular location">
    <subcellularLocation>
        <location evidence="1 9">Cell membrane</location>
        <topology evidence="1 9">Single-pass membrane protein</topology>
    </subcellularLocation>
</comment>
<dbReference type="GO" id="GO:0008320">
    <property type="term" value="F:protein transmembrane transporter activity"/>
    <property type="evidence" value="ECO:0007669"/>
    <property type="project" value="UniProtKB-UniRule"/>
</dbReference>